<feature type="region of interest" description="Disordered" evidence="1">
    <location>
        <begin position="308"/>
        <end position="353"/>
    </location>
</feature>
<keyword evidence="3" id="KW-1185">Reference proteome</keyword>
<comment type="caution">
    <text evidence="2">The sequence shown here is derived from an EMBL/GenBank/DDBJ whole genome shotgun (WGS) entry which is preliminary data.</text>
</comment>
<evidence type="ECO:0000256" key="1">
    <source>
        <dbReference type="SAM" id="MobiDB-lite"/>
    </source>
</evidence>
<feature type="compositionally biased region" description="Low complexity" evidence="1">
    <location>
        <begin position="338"/>
        <end position="350"/>
    </location>
</feature>
<protein>
    <submittedName>
        <fullName evidence="2">Uncharacterized protein</fullName>
    </submittedName>
</protein>
<feature type="compositionally biased region" description="Polar residues" evidence="1">
    <location>
        <begin position="312"/>
        <end position="333"/>
    </location>
</feature>
<gene>
    <name evidence="2" type="ORF">ANN_03376</name>
</gene>
<name>A0ABQ8U017_PERAM</name>
<proteinExistence type="predicted"/>
<dbReference type="EMBL" id="JAJSOF020000001">
    <property type="protein sequence ID" value="KAJ4451898.1"/>
    <property type="molecule type" value="Genomic_DNA"/>
</dbReference>
<dbReference type="Proteomes" id="UP001148838">
    <property type="component" value="Unassembled WGS sequence"/>
</dbReference>
<evidence type="ECO:0000313" key="3">
    <source>
        <dbReference type="Proteomes" id="UP001148838"/>
    </source>
</evidence>
<sequence length="498" mass="56083">MPCPSQTSGFNVLNYVSMRPLNTVEDPHFVRIITEEEEEEEEEEEGNICGPLVFLKAHFSDLPKYTEYLESSSLQLKDAIDLLLQAQVSGPGDKNSIKHSTMRVLLFQIIAPGIPLPPQPILTRRRTWLDVVNYYAEHYGKIMEIIDALDSTDSSAVAAVKSLPSEQLLEDVLFIDSNFKIVSKSITLLESSELQLSEALNIMDTVSQTVIQNNNSLISEKVKCKLRNIIAKYSAYSQLRIINGVLSDHDKTSEVGALKSSDFPFFKYVRITSCDVQRTFSRNNYLSDHRYPLHVPFSYNLYRVRSKPCDSRGNSTKSTHNNTGEKSGLSTTDAIKFSDTSKNSSDSGSDLTRLVERKVSAERRSETVSESARAEMVRSEEKKIKDEFIIEKGEVDVSDPETAKDIDNRDDLELNGLHQLLVYADGVTILGENPQTIRENMGILLAGSKEIGFKENSEKTKYMIMSRDQNIVRNGNIEVRNLSFEEVENFKYLGATVT</sequence>
<accession>A0ABQ8U017</accession>
<evidence type="ECO:0000313" key="2">
    <source>
        <dbReference type="EMBL" id="KAJ4451898.1"/>
    </source>
</evidence>
<organism evidence="2 3">
    <name type="scientific">Periplaneta americana</name>
    <name type="common">American cockroach</name>
    <name type="synonym">Blatta americana</name>
    <dbReference type="NCBI Taxonomy" id="6978"/>
    <lineage>
        <taxon>Eukaryota</taxon>
        <taxon>Metazoa</taxon>
        <taxon>Ecdysozoa</taxon>
        <taxon>Arthropoda</taxon>
        <taxon>Hexapoda</taxon>
        <taxon>Insecta</taxon>
        <taxon>Pterygota</taxon>
        <taxon>Neoptera</taxon>
        <taxon>Polyneoptera</taxon>
        <taxon>Dictyoptera</taxon>
        <taxon>Blattodea</taxon>
        <taxon>Blattoidea</taxon>
        <taxon>Blattidae</taxon>
        <taxon>Blattinae</taxon>
        <taxon>Periplaneta</taxon>
    </lineage>
</organism>
<reference evidence="2 3" key="1">
    <citation type="journal article" date="2022" name="Allergy">
        <title>Genome assembly and annotation of Periplaneta americana reveal a comprehensive cockroach allergen profile.</title>
        <authorList>
            <person name="Wang L."/>
            <person name="Xiong Q."/>
            <person name="Saelim N."/>
            <person name="Wang L."/>
            <person name="Nong W."/>
            <person name="Wan A.T."/>
            <person name="Shi M."/>
            <person name="Liu X."/>
            <person name="Cao Q."/>
            <person name="Hui J.H.L."/>
            <person name="Sookrung N."/>
            <person name="Leung T.F."/>
            <person name="Tungtrongchitr A."/>
            <person name="Tsui S.K.W."/>
        </authorList>
    </citation>
    <scope>NUCLEOTIDE SEQUENCE [LARGE SCALE GENOMIC DNA]</scope>
    <source>
        <strain evidence="2">PWHHKU_190912</strain>
    </source>
</reference>